<protein>
    <recommendedName>
        <fullName evidence="6">Transposase IS204/IS1001/IS1096/IS1165 family protein</fullName>
    </recommendedName>
</protein>
<name>E0UMW5_GLOV7</name>
<dbReference type="Pfam" id="PF14690">
    <property type="entry name" value="Zn_ribbon_ISL3"/>
    <property type="match status" value="1"/>
</dbReference>
<dbReference type="KEGG" id="cyj:Cyan7822_6526"/>
<reference evidence="5" key="1">
    <citation type="journal article" date="2011" name="MBio">
        <title>Novel metabolic attributes of the genus Cyanothece, comprising a group of unicellular nitrogen-fixing Cyanobacteria.</title>
        <authorList>
            <person name="Bandyopadhyay A."/>
            <person name="Elvitigala T."/>
            <person name="Welsh E."/>
            <person name="Stockel J."/>
            <person name="Liberton M."/>
            <person name="Min H."/>
            <person name="Sherman L.A."/>
            <person name="Pakrasi H.B."/>
        </authorList>
    </citation>
    <scope>NUCLEOTIDE SEQUENCE [LARGE SCALE GENOMIC DNA]</scope>
    <source>
        <strain evidence="5">PCC 7822</strain>
        <plasmid evidence="5">Cy782202</plasmid>
    </source>
</reference>
<proteinExistence type="predicted"/>
<evidence type="ECO:0000313" key="4">
    <source>
        <dbReference type="EMBL" id="ADN18295.1"/>
    </source>
</evidence>
<feature type="domain" description="Transposase IS204/IS1001/IS1096/IS1165 helix-turn-helix" evidence="2">
    <location>
        <begin position="87"/>
        <end position="136"/>
    </location>
</feature>
<dbReference type="PANTHER" id="PTHR33498:SF1">
    <property type="entry name" value="TRANSPOSASE FOR INSERTION SEQUENCE ELEMENT IS1557"/>
    <property type="match status" value="1"/>
</dbReference>
<dbReference type="Pfam" id="PF01610">
    <property type="entry name" value="DDE_Tnp_ISL3"/>
    <property type="match status" value="1"/>
</dbReference>
<dbReference type="InterPro" id="IPR029261">
    <property type="entry name" value="Transposase_Znf"/>
</dbReference>
<dbReference type="Pfam" id="PF13542">
    <property type="entry name" value="HTH_Tnp_ISL3"/>
    <property type="match status" value="1"/>
</dbReference>
<feature type="domain" description="Transposase IS204/IS1001/IS1096/IS1165 zinc-finger" evidence="3">
    <location>
        <begin position="37"/>
        <end position="81"/>
    </location>
</feature>
<gene>
    <name evidence="4" type="ordered locus">Cyan7822_6526</name>
</gene>
<evidence type="ECO:0000259" key="2">
    <source>
        <dbReference type="Pfam" id="PF13542"/>
    </source>
</evidence>
<geneLocation type="plasmid" evidence="4 5">
    <name>Cy782202</name>
</geneLocation>
<sequence length="382" mass="45067">MDFHLDTLLNLPDISVFTCYRQEDFTFLDLHFLNPKVKCKYCQYSTDNIHQERPILVRDLSICGQAVYLKISRRQIYCPFCKKYSTESLDFVEQGRNYTKRYENYIYERVKELTVEQVSYHEQLSAEQVKNIFSRIAQRKKKDWSNPERLSLDEFSKEKGKRQFVTVVSDLDRSSLLEVIDSHKSDEIIQVLKAQPQAMRDNVKEVSVDMWGGFQKVVKETFPNALIVIDRFHVMQLVNQALNKIRLLLEFKGLRNRCLLLKNGENLNREEQEELQILLNQSPCLGIAYELKEELRNIYETSTTVKMGFRKLQKWLVYARCLFGQTAETIEKHIQAICHYFINRTTSGVMEGLNTKIKLIIRQSYGFNTFESLREKLLACLF</sequence>
<evidence type="ECO:0000259" key="3">
    <source>
        <dbReference type="Pfam" id="PF14690"/>
    </source>
</evidence>
<dbReference type="AlphaFoldDB" id="E0UMW5"/>
<dbReference type="EMBL" id="CP002200">
    <property type="protein sequence ID" value="ADN18295.1"/>
    <property type="molecule type" value="Genomic_DNA"/>
</dbReference>
<keyword evidence="4" id="KW-0614">Plasmid</keyword>
<dbReference type="Proteomes" id="UP000008206">
    <property type="component" value="Plasmid Cy782202"/>
</dbReference>
<dbReference type="InterPro" id="IPR032877">
    <property type="entry name" value="Transposase_HTH"/>
</dbReference>
<dbReference type="InterPro" id="IPR047951">
    <property type="entry name" value="Transpos_ISL3"/>
</dbReference>
<dbReference type="InterPro" id="IPR002560">
    <property type="entry name" value="Transposase_DDE"/>
</dbReference>
<accession>E0UMW5</accession>
<dbReference type="NCBIfam" id="NF033550">
    <property type="entry name" value="transpos_ISL3"/>
    <property type="match status" value="1"/>
</dbReference>
<feature type="domain" description="Transposase IS204/IS1001/IS1096/IS1165 DDE" evidence="1">
    <location>
        <begin position="150"/>
        <end position="375"/>
    </location>
</feature>
<organism evidence="4 5">
    <name type="scientific">Gloeothece verrucosa (strain PCC 7822)</name>
    <name type="common">Cyanothece sp. (strain PCC 7822)</name>
    <dbReference type="NCBI Taxonomy" id="497965"/>
    <lineage>
        <taxon>Bacteria</taxon>
        <taxon>Bacillati</taxon>
        <taxon>Cyanobacteriota</taxon>
        <taxon>Cyanophyceae</taxon>
        <taxon>Oscillatoriophycideae</taxon>
        <taxon>Chroococcales</taxon>
        <taxon>Aphanothecaceae</taxon>
        <taxon>Gloeothece</taxon>
        <taxon>Gloeothece verrucosa</taxon>
    </lineage>
</organism>
<keyword evidence="5" id="KW-1185">Reference proteome</keyword>
<dbReference type="PANTHER" id="PTHR33498">
    <property type="entry name" value="TRANSPOSASE FOR INSERTION SEQUENCE ELEMENT IS1557"/>
    <property type="match status" value="1"/>
</dbReference>
<evidence type="ECO:0008006" key="6">
    <source>
        <dbReference type="Google" id="ProtNLM"/>
    </source>
</evidence>
<evidence type="ECO:0000313" key="5">
    <source>
        <dbReference type="Proteomes" id="UP000008206"/>
    </source>
</evidence>
<evidence type="ECO:0000259" key="1">
    <source>
        <dbReference type="Pfam" id="PF01610"/>
    </source>
</evidence>
<dbReference type="HOGENOM" id="CLU_041900_0_3_3"/>